<sequence length="289" mass="32273">MRKYLFFITILLTLTTGVIVSNNPTAQAETYVYTTATGSHYFYNRNDRGLSHAKKVYKETLSQAQSRGLTLSGTESNGRRVVAKTTGKKIKRIKQKANAKSNQSIIAAGQVVVLNHNRPSFTKAELSLKHGAWAKYGQLDSLNRATTANAMLNYSLMPKAKRLPLYVDPTGWHNKKAHGTWLYNRSHLIGYQFTGQNNNLRNLITGTRSLNDPAMSTYENQVAAYIRSSRSHYVRYQVQPVFHGKNLLASGVVMQAQSIGSSSVSFHIYIKNIESGFKLNYLTGTSVVE</sequence>
<name>A0ABP9ZG86_9LACO</name>
<proteinExistence type="predicted"/>
<dbReference type="Pfam" id="PF13930">
    <property type="entry name" value="Endonuclea_NS_2"/>
    <property type="match status" value="1"/>
</dbReference>
<dbReference type="Gene3D" id="3.40.570.10">
    <property type="entry name" value="Extracellular Endonuclease, subunit A"/>
    <property type="match status" value="1"/>
</dbReference>
<evidence type="ECO:0000256" key="1">
    <source>
        <dbReference type="SAM" id="SignalP"/>
    </source>
</evidence>
<evidence type="ECO:0000313" key="3">
    <source>
        <dbReference type="EMBL" id="GAA6113809.1"/>
    </source>
</evidence>
<keyword evidence="1" id="KW-0732">Signal</keyword>
<dbReference type="Proteomes" id="UP001438112">
    <property type="component" value="Unassembled WGS sequence"/>
</dbReference>
<protein>
    <submittedName>
        <fullName evidence="3">DNA/RNA non-specific endonuclease</fullName>
    </submittedName>
</protein>
<evidence type="ECO:0000259" key="2">
    <source>
        <dbReference type="Pfam" id="PF13930"/>
    </source>
</evidence>
<keyword evidence="3" id="KW-0255">Endonuclease</keyword>
<feature type="domain" description="Type VII secretion system protein EssD-like" evidence="2">
    <location>
        <begin position="128"/>
        <end position="258"/>
    </location>
</feature>
<evidence type="ECO:0000313" key="4">
    <source>
        <dbReference type="Proteomes" id="UP001438112"/>
    </source>
</evidence>
<dbReference type="InterPro" id="IPR044929">
    <property type="entry name" value="DNA/RNA_non-sp_Endonuclease_sf"/>
</dbReference>
<keyword evidence="3" id="KW-0378">Hydrolase</keyword>
<keyword evidence="3" id="KW-0540">Nuclease</keyword>
<dbReference type="EMBL" id="BAABVV010000018">
    <property type="protein sequence ID" value="GAA6113809.1"/>
    <property type="molecule type" value="Genomic_DNA"/>
</dbReference>
<dbReference type="GO" id="GO:0004519">
    <property type="term" value="F:endonuclease activity"/>
    <property type="evidence" value="ECO:0007669"/>
    <property type="project" value="UniProtKB-KW"/>
</dbReference>
<keyword evidence="4" id="KW-1185">Reference proteome</keyword>
<comment type="caution">
    <text evidence="3">The sequence shown here is derived from an EMBL/GenBank/DDBJ whole genome shotgun (WGS) entry which is preliminary data.</text>
</comment>
<reference evidence="3 4" key="1">
    <citation type="submission" date="2024-03" db="EMBL/GenBank/DDBJ databases">
        <title>Inconsistent identification of Apilactobacillus kunkeei-related strains obtained by well-developed overall genome related indices.</title>
        <authorList>
            <person name="Maeno S."/>
            <person name="Endo A."/>
        </authorList>
    </citation>
    <scope>NUCLEOTIDE SEQUENCE [LARGE SCALE GENOMIC DNA]</scope>
    <source>
        <strain evidence="3 4">20H-10</strain>
    </source>
</reference>
<dbReference type="RefSeq" id="WP_434533657.1">
    <property type="nucleotide sequence ID" value="NZ_BAABVV010000018.1"/>
</dbReference>
<accession>A0ABP9ZG86</accession>
<organism evidence="3 4">
    <name type="scientific">Apilactobacillus apinorum</name>
    <dbReference type="NCBI Taxonomy" id="1218495"/>
    <lineage>
        <taxon>Bacteria</taxon>
        <taxon>Bacillati</taxon>
        <taxon>Bacillota</taxon>
        <taxon>Bacilli</taxon>
        <taxon>Lactobacillales</taxon>
        <taxon>Lactobacillaceae</taxon>
        <taxon>Apilactobacillus</taxon>
    </lineage>
</organism>
<gene>
    <name evidence="3" type="ORF">AP20H10_01720</name>
</gene>
<dbReference type="InterPro" id="IPR044927">
    <property type="entry name" value="Endonuclea_NS_2"/>
</dbReference>
<feature type="chain" id="PRO_5045945900" evidence="1">
    <location>
        <begin position="29"/>
        <end position="289"/>
    </location>
</feature>
<feature type="signal peptide" evidence="1">
    <location>
        <begin position="1"/>
        <end position="28"/>
    </location>
</feature>